<feature type="compositionally biased region" description="Basic and acidic residues" evidence="1">
    <location>
        <begin position="20"/>
        <end position="31"/>
    </location>
</feature>
<gene>
    <name evidence="2" type="ORF">GLW00_07700</name>
</gene>
<protein>
    <submittedName>
        <fullName evidence="2">Uncharacterized protein</fullName>
    </submittedName>
</protein>
<dbReference type="EMBL" id="WMFA01000002">
    <property type="protein sequence ID" value="MYL70729.1"/>
    <property type="molecule type" value="Genomic_DNA"/>
</dbReference>
<dbReference type="RefSeq" id="WP_160912799.1">
    <property type="nucleotide sequence ID" value="NZ_WMFA01000002.1"/>
</dbReference>
<comment type="caution">
    <text evidence="2">The sequence shown here is derived from an EMBL/GenBank/DDBJ whole genome shotgun (WGS) entry which is preliminary data.</text>
</comment>
<organism evidence="2 3">
    <name type="scientific">Halobacillus litoralis</name>
    <dbReference type="NCBI Taxonomy" id="45668"/>
    <lineage>
        <taxon>Bacteria</taxon>
        <taxon>Bacillati</taxon>
        <taxon>Bacillota</taxon>
        <taxon>Bacilli</taxon>
        <taxon>Bacillales</taxon>
        <taxon>Bacillaceae</taxon>
        <taxon>Halobacillus</taxon>
    </lineage>
</organism>
<evidence type="ECO:0000313" key="2">
    <source>
        <dbReference type="EMBL" id="MYL70729.1"/>
    </source>
</evidence>
<feature type="compositionally biased region" description="Basic residues" evidence="1">
    <location>
        <begin position="9"/>
        <end position="19"/>
    </location>
</feature>
<sequence>MNMASGNKKITKRNEKKHARKEERRGKKQQDETAINHVVNVYDPI</sequence>
<reference evidence="2 3" key="1">
    <citation type="submission" date="2019-11" db="EMBL/GenBank/DDBJ databases">
        <title>Genome sequences of 17 halophilic strains isolated from different environments.</title>
        <authorList>
            <person name="Furrow R.E."/>
        </authorList>
    </citation>
    <scope>NUCLEOTIDE SEQUENCE [LARGE SCALE GENOMIC DNA]</scope>
    <source>
        <strain evidence="2 3">SL-4</strain>
    </source>
</reference>
<accession>A0A845FA13</accession>
<proteinExistence type="predicted"/>
<feature type="region of interest" description="Disordered" evidence="1">
    <location>
        <begin position="1"/>
        <end position="45"/>
    </location>
</feature>
<evidence type="ECO:0000313" key="3">
    <source>
        <dbReference type="Proteomes" id="UP000450457"/>
    </source>
</evidence>
<evidence type="ECO:0000256" key="1">
    <source>
        <dbReference type="SAM" id="MobiDB-lite"/>
    </source>
</evidence>
<dbReference type="Proteomes" id="UP000450457">
    <property type="component" value="Unassembled WGS sequence"/>
</dbReference>
<dbReference type="AlphaFoldDB" id="A0A845FA13"/>
<dbReference type="GeneID" id="78006870"/>
<name>A0A845FA13_9BACI</name>